<dbReference type="EMBL" id="ABLOMU010000001">
    <property type="protein sequence ID" value="EKT4439533.1"/>
    <property type="molecule type" value="Genomic_DNA"/>
</dbReference>
<accession>A0AAI9FXT9</accession>
<protein>
    <submittedName>
        <fullName evidence="1">Uncharacterized protein</fullName>
    </submittedName>
</protein>
<dbReference type="AlphaFoldDB" id="A0AAI9FXT9"/>
<name>A0AAI9FXT9_STEMA</name>
<comment type="caution">
    <text evidence="1">The sequence shown here is derived from an EMBL/GenBank/DDBJ whole genome shotgun (WGS) entry which is preliminary data.</text>
</comment>
<proteinExistence type="predicted"/>
<dbReference type="Proteomes" id="UP001214521">
    <property type="component" value="Unassembled WGS sequence"/>
</dbReference>
<gene>
    <name evidence="1" type="ORF">QEK83_000126</name>
</gene>
<dbReference type="RefSeq" id="WP_088470199.1">
    <property type="nucleotide sequence ID" value="NZ_CP135602.1"/>
</dbReference>
<reference evidence="1" key="1">
    <citation type="submission" date="2022-07" db="EMBL/GenBank/DDBJ databases">
        <authorList>
            <consortium name="Clinical and Environmental Microbiology Branch: Whole genome sequencing antimicrobial resistance pathogens in the healthcare setting"/>
        </authorList>
    </citation>
    <scope>NUCLEOTIDE SEQUENCE</scope>
    <source>
        <strain evidence="1">Stenotrophomonas_maltophilia_2021CK-00905</strain>
    </source>
</reference>
<sequence length="147" mass="16469">MNLSTQLFHAVETANLKAVRSIVLTNFREKDGRVDAAQLTALTNSRATTCDATPIHLACCLYRKALLTNDDQLAGVYNTIIEVLVRDGYASVTTLMNRSINRRTGQRDDYTGTTIFQLFKGCLPPYVQEYVKSIDMTTYDKYTASIN</sequence>
<evidence type="ECO:0000313" key="1">
    <source>
        <dbReference type="EMBL" id="EKT4439533.1"/>
    </source>
</evidence>
<evidence type="ECO:0000313" key="2">
    <source>
        <dbReference type="Proteomes" id="UP001214521"/>
    </source>
</evidence>
<organism evidence="1 2">
    <name type="scientific">Stenotrophomonas maltophilia</name>
    <name type="common">Pseudomonas maltophilia</name>
    <name type="synonym">Xanthomonas maltophilia</name>
    <dbReference type="NCBI Taxonomy" id="40324"/>
    <lineage>
        <taxon>Bacteria</taxon>
        <taxon>Pseudomonadati</taxon>
        <taxon>Pseudomonadota</taxon>
        <taxon>Gammaproteobacteria</taxon>
        <taxon>Lysobacterales</taxon>
        <taxon>Lysobacteraceae</taxon>
        <taxon>Stenotrophomonas</taxon>
        <taxon>Stenotrophomonas maltophilia group</taxon>
    </lineage>
</organism>